<dbReference type="AlphaFoldDB" id="A0A934KRC5"/>
<proteinExistence type="predicted"/>
<reference evidence="1 2" key="1">
    <citation type="submission" date="2020-09" db="EMBL/GenBank/DDBJ databases">
        <title>Draft genome of Gelidibacter salicanalis PAMC21136.</title>
        <authorList>
            <person name="Park H."/>
        </authorList>
    </citation>
    <scope>NUCLEOTIDE SEQUENCE [LARGE SCALE GENOMIC DNA]</scope>
    <source>
        <strain evidence="1 2">PAMC21136</strain>
    </source>
</reference>
<sequence>MRPFTMKYFLVTLCILFMIKANAQDQFRVLLFAQHDDWHYNTIPAAIQAWSWV</sequence>
<dbReference type="RefSeq" id="WP_199598506.1">
    <property type="nucleotide sequence ID" value="NZ_JAEHJZ010000018.1"/>
</dbReference>
<keyword evidence="2" id="KW-1185">Reference proteome</keyword>
<dbReference type="EMBL" id="JAEHJZ010000018">
    <property type="protein sequence ID" value="MBJ7880670.1"/>
    <property type="molecule type" value="Genomic_DNA"/>
</dbReference>
<gene>
    <name evidence="1" type="ORF">JEM65_08420</name>
</gene>
<evidence type="ECO:0000313" key="1">
    <source>
        <dbReference type="EMBL" id="MBJ7880670.1"/>
    </source>
</evidence>
<protein>
    <recommendedName>
        <fullName evidence="3">ThuA domain-containing protein</fullName>
    </recommendedName>
</protein>
<name>A0A934KRC5_9FLAO</name>
<evidence type="ECO:0000313" key="2">
    <source>
        <dbReference type="Proteomes" id="UP000662373"/>
    </source>
</evidence>
<comment type="caution">
    <text evidence="1">The sequence shown here is derived from an EMBL/GenBank/DDBJ whole genome shotgun (WGS) entry which is preliminary data.</text>
</comment>
<accession>A0A934KRC5</accession>
<organism evidence="1 2">
    <name type="scientific">Gelidibacter salicanalis</name>
    <dbReference type="NCBI Taxonomy" id="291193"/>
    <lineage>
        <taxon>Bacteria</taxon>
        <taxon>Pseudomonadati</taxon>
        <taxon>Bacteroidota</taxon>
        <taxon>Flavobacteriia</taxon>
        <taxon>Flavobacteriales</taxon>
        <taxon>Flavobacteriaceae</taxon>
        <taxon>Gelidibacter</taxon>
    </lineage>
</organism>
<evidence type="ECO:0008006" key="3">
    <source>
        <dbReference type="Google" id="ProtNLM"/>
    </source>
</evidence>
<dbReference type="Proteomes" id="UP000662373">
    <property type="component" value="Unassembled WGS sequence"/>
</dbReference>